<dbReference type="PROSITE" id="PS51257">
    <property type="entry name" value="PROKAR_LIPOPROTEIN"/>
    <property type="match status" value="1"/>
</dbReference>
<protein>
    <submittedName>
        <fullName evidence="1">Uncharacterized protein</fullName>
    </submittedName>
</protein>
<gene>
    <name evidence="1" type="ORF">HNQ99_003090</name>
</gene>
<organism evidence="1 2">
    <name type="scientific">Rhizorhapis suberifaciens</name>
    <name type="common">corky root of lettuce</name>
    <dbReference type="NCBI Taxonomy" id="13656"/>
    <lineage>
        <taxon>Bacteria</taxon>
        <taxon>Pseudomonadati</taxon>
        <taxon>Pseudomonadota</taxon>
        <taxon>Alphaproteobacteria</taxon>
        <taxon>Sphingomonadales</taxon>
        <taxon>Sphingomonadaceae</taxon>
        <taxon>Rhizorhapis</taxon>
    </lineage>
</organism>
<reference evidence="1 2" key="1">
    <citation type="submission" date="2020-08" db="EMBL/GenBank/DDBJ databases">
        <title>Genomic Encyclopedia of Type Strains, Phase IV (KMG-IV): sequencing the most valuable type-strain genomes for metagenomic binning, comparative biology and taxonomic classification.</title>
        <authorList>
            <person name="Goeker M."/>
        </authorList>
    </citation>
    <scope>NUCLEOTIDE SEQUENCE [LARGE SCALE GENOMIC DNA]</scope>
    <source>
        <strain evidence="1 2">DSM 7465</strain>
    </source>
</reference>
<comment type="caution">
    <text evidence="1">The sequence shown here is derived from an EMBL/GenBank/DDBJ whole genome shotgun (WGS) entry which is preliminary data.</text>
</comment>
<evidence type="ECO:0000313" key="2">
    <source>
        <dbReference type="Proteomes" id="UP000575068"/>
    </source>
</evidence>
<name>A0A840HZ97_9SPHN</name>
<dbReference type="RefSeq" id="WP_184477116.1">
    <property type="nucleotide sequence ID" value="NZ_JACHOV010000014.1"/>
</dbReference>
<sequence length="130" mass="13167">MGHRRAHVAPLDLETSAIQFLAYGPLALLACAARGDVAAPAIVKLETRALHASSKTLTSSLAPMGTASIVTKGGNGADRSAILITPAKFNLGKFGHRSILRNDGVGAALVAALAGSGGARQYGRGHVGQD</sequence>
<keyword evidence="2" id="KW-1185">Reference proteome</keyword>
<evidence type="ECO:0000313" key="1">
    <source>
        <dbReference type="EMBL" id="MBB4642754.1"/>
    </source>
</evidence>
<dbReference type="EMBL" id="JACHOV010000014">
    <property type="protein sequence ID" value="MBB4642754.1"/>
    <property type="molecule type" value="Genomic_DNA"/>
</dbReference>
<accession>A0A840HZ97</accession>
<dbReference type="Proteomes" id="UP000575068">
    <property type="component" value="Unassembled WGS sequence"/>
</dbReference>
<proteinExistence type="predicted"/>
<dbReference type="AlphaFoldDB" id="A0A840HZ97"/>